<reference evidence="1" key="1">
    <citation type="submission" date="2023-10" db="EMBL/GenBank/DDBJ databases">
        <title>Genome assembly of Pristionchus species.</title>
        <authorList>
            <person name="Yoshida K."/>
            <person name="Sommer R.J."/>
        </authorList>
    </citation>
    <scope>NUCLEOTIDE SEQUENCE</scope>
    <source>
        <strain evidence="1">RS0144</strain>
    </source>
</reference>
<gene>
    <name evidence="1" type="ORF">PENTCL1PPCAC_16957</name>
</gene>
<sequence length="94" mass="11047">FFAVYYGCTGEKESAAKTRARQAYRRHYGETIMEGYILMEHWNDGHFNLRPALLLLYFDSVIISRLLLALCAQVNDLTNRYTYYTTIRKSHEDA</sequence>
<feature type="non-terminal residue" evidence="1">
    <location>
        <position position="1"/>
    </location>
</feature>
<keyword evidence="2" id="KW-1185">Reference proteome</keyword>
<protein>
    <submittedName>
        <fullName evidence="1">Uncharacterized protein</fullName>
    </submittedName>
</protein>
<proteinExistence type="predicted"/>
<dbReference type="EMBL" id="BTSX01000004">
    <property type="protein sequence ID" value="GMS94782.1"/>
    <property type="molecule type" value="Genomic_DNA"/>
</dbReference>
<organism evidence="1 2">
    <name type="scientific">Pristionchus entomophagus</name>
    <dbReference type="NCBI Taxonomy" id="358040"/>
    <lineage>
        <taxon>Eukaryota</taxon>
        <taxon>Metazoa</taxon>
        <taxon>Ecdysozoa</taxon>
        <taxon>Nematoda</taxon>
        <taxon>Chromadorea</taxon>
        <taxon>Rhabditida</taxon>
        <taxon>Rhabditina</taxon>
        <taxon>Diplogasteromorpha</taxon>
        <taxon>Diplogasteroidea</taxon>
        <taxon>Neodiplogasteridae</taxon>
        <taxon>Pristionchus</taxon>
    </lineage>
</organism>
<dbReference type="AlphaFoldDB" id="A0AAV5TK33"/>
<dbReference type="Proteomes" id="UP001432027">
    <property type="component" value="Unassembled WGS sequence"/>
</dbReference>
<accession>A0AAV5TK33</accession>
<comment type="caution">
    <text evidence="1">The sequence shown here is derived from an EMBL/GenBank/DDBJ whole genome shotgun (WGS) entry which is preliminary data.</text>
</comment>
<evidence type="ECO:0000313" key="1">
    <source>
        <dbReference type="EMBL" id="GMS94782.1"/>
    </source>
</evidence>
<name>A0AAV5TK33_9BILA</name>
<evidence type="ECO:0000313" key="2">
    <source>
        <dbReference type="Proteomes" id="UP001432027"/>
    </source>
</evidence>